<dbReference type="GO" id="GO:0005886">
    <property type="term" value="C:plasma membrane"/>
    <property type="evidence" value="ECO:0007669"/>
    <property type="project" value="TreeGrafter"/>
</dbReference>
<dbReference type="GO" id="GO:0008412">
    <property type="term" value="F:4-hydroxybenzoate polyprenyltransferase activity"/>
    <property type="evidence" value="ECO:0007669"/>
    <property type="project" value="UniProtKB-UniRule"/>
</dbReference>
<proteinExistence type="inferred from homology"/>
<feature type="transmembrane region" description="Helical" evidence="12">
    <location>
        <begin position="217"/>
        <end position="238"/>
    </location>
</feature>
<dbReference type="RefSeq" id="WP_090742531.1">
    <property type="nucleotide sequence ID" value="NZ_CZQA01000001.1"/>
</dbReference>
<dbReference type="PANTHER" id="PTHR11048:SF28">
    <property type="entry name" value="4-HYDROXYBENZOATE POLYPRENYLTRANSFERASE, MITOCHONDRIAL"/>
    <property type="match status" value="1"/>
</dbReference>
<evidence type="ECO:0000256" key="10">
    <source>
        <dbReference type="ARBA" id="ARBA00023136"/>
    </source>
</evidence>
<evidence type="ECO:0000256" key="8">
    <source>
        <dbReference type="ARBA" id="ARBA00022692"/>
    </source>
</evidence>
<dbReference type="AlphaFoldDB" id="A0A0S4L514"/>
<dbReference type="NCBIfam" id="TIGR01474">
    <property type="entry name" value="ubiA_proteo"/>
    <property type="match status" value="1"/>
</dbReference>
<dbReference type="FunFam" id="1.10.357.140:FF:000008">
    <property type="entry name" value="4-hydroxybenzoate octaprenyltransferase"/>
    <property type="match status" value="1"/>
</dbReference>
<dbReference type="HAMAP" id="MF_01635">
    <property type="entry name" value="UbiA"/>
    <property type="match status" value="1"/>
</dbReference>
<comment type="cofactor">
    <cofactor evidence="1">
        <name>Mg(2+)</name>
        <dbReference type="ChEBI" id="CHEBI:18420"/>
    </cofactor>
</comment>
<evidence type="ECO:0000256" key="9">
    <source>
        <dbReference type="ARBA" id="ARBA00022989"/>
    </source>
</evidence>
<evidence type="ECO:0000256" key="3">
    <source>
        <dbReference type="ARBA" id="ARBA00005985"/>
    </source>
</evidence>
<keyword evidence="5" id="KW-0997">Cell inner membrane</keyword>
<evidence type="ECO:0000256" key="1">
    <source>
        <dbReference type="ARBA" id="ARBA00001946"/>
    </source>
</evidence>
<dbReference type="InterPro" id="IPR030470">
    <property type="entry name" value="UbiA_prenylTrfase_CS"/>
</dbReference>
<keyword evidence="7" id="KW-0831">Ubiquinone biosynthesis</keyword>
<dbReference type="PROSITE" id="PS00943">
    <property type="entry name" value="UBIA"/>
    <property type="match status" value="1"/>
</dbReference>
<evidence type="ECO:0000313" key="14">
    <source>
        <dbReference type="Proteomes" id="UP000199032"/>
    </source>
</evidence>
<dbReference type="EC" id="2.5.1.39" evidence="11"/>
<dbReference type="PANTHER" id="PTHR11048">
    <property type="entry name" value="PRENYLTRANSFERASES"/>
    <property type="match status" value="1"/>
</dbReference>
<comment type="subcellular location">
    <subcellularLocation>
        <location evidence="2">Membrane</location>
        <topology evidence="2">Multi-pass membrane protein</topology>
    </subcellularLocation>
</comment>
<accession>A0A0S4L514</accession>
<protein>
    <recommendedName>
        <fullName evidence="11">4-hydroxybenzoate octaprenyltransferase</fullName>
        <ecNumber evidence="11">2.5.1.39</ecNumber>
    </recommendedName>
</protein>
<evidence type="ECO:0000256" key="2">
    <source>
        <dbReference type="ARBA" id="ARBA00004141"/>
    </source>
</evidence>
<keyword evidence="4" id="KW-1003">Cell membrane</keyword>
<keyword evidence="6 13" id="KW-0808">Transferase</keyword>
<reference evidence="13 14" key="1">
    <citation type="submission" date="2015-10" db="EMBL/GenBank/DDBJ databases">
        <authorList>
            <person name="Gilbert D.G."/>
        </authorList>
    </citation>
    <scope>NUCLEOTIDE SEQUENCE [LARGE SCALE GENOMIC DNA]</scope>
    <source>
        <strain evidence="13">COMA1</strain>
    </source>
</reference>
<dbReference type="InterPro" id="IPR044878">
    <property type="entry name" value="UbiA_sf"/>
</dbReference>
<evidence type="ECO:0000256" key="5">
    <source>
        <dbReference type="ARBA" id="ARBA00022519"/>
    </source>
</evidence>
<dbReference type="FunFam" id="1.20.120.1780:FF:000001">
    <property type="entry name" value="4-hydroxybenzoate octaprenyltransferase"/>
    <property type="match status" value="1"/>
</dbReference>
<dbReference type="Gene3D" id="1.10.357.140">
    <property type="entry name" value="UbiA prenyltransferase"/>
    <property type="match status" value="1"/>
</dbReference>
<evidence type="ECO:0000313" key="13">
    <source>
        <dbReference type="EMBL" id="CUS31672.1"/>
    </source>
</evidence>
<dbReference type="Gene3D" id="1.20.120.1780">
    <property type="entry name" value="UbiA prenyltransferase"/>
    <property type="match status" value="1"/>
</dbReference>
<dbReference type="GO" id="GO:0006744">
    <property type="term" value="P:ubiquinone biosynthetic process"/>
    <property type="evidence" value="ECO:0007669"/>
    <property type="project" value="UniProtKB-UniRule"/>
</dbReference>
<feature type="transmembrane region" description="Helical" evidence="12">
    <location>
        <begin position="244"/>
        <end position="261"/>
    </location>
</feature>
<keyword evidence="10 12" id="KW-0472">Membrane</keyword>
<evidence type="ECO:0000256" key="4">
    <source>
        <dbReference type="ARBA" id="ARBA00022475"/>
    </source>
</evidence>
<keyword evidence="8 12" id="KW-0812">Transmembrane</keyword>
<dbReference type="OrthoDB" id="9782418at2"/>
<keyword evidence="9 12" id="KW-1133">Transmembrane helix</keyword>
<feature type="transmembrane region" description="Helical" evidence="12">
    <location>
        <begin position="148"/>
        <end position="168"/>
    </location>
</feature>
<organism evidence="13 14">
    <name type="scientific">Candidatus Nitrospira nitrosa</name>
    <dbReference type="NCBI Taxonomy" id="1742972"/>
    <lineage>
        <taxon>Bacteria</taxon>
        <taxon>Pseudomonadati</taxon>
        <taxon>Nitrospirota</taxon>
        <taxon>Nitrospiria</taxon>
        <taxon>Nitrospirales</taxon>
        <taxon>Nitrospiraceae</taxon>
        <taxon>Nitrospira</taxon>
    </lineage>
</organism>
<feature type="transmembrane region" description="Helical" evidence="12">
    <location>
        <begin position="273"/>
        <end position="296"/>
    </location>
</feature>
<dbReference type="EMBL" id="CZQA01000001">
    <property type="protein sequence ID" value="CUS31672.1"/>
    <property type="molecule type" value="Genomic_DNA"/>
</dbReference>
<evidence type="ECO:0000256" key="7">
    <source>
        <dbReference type="ARBA" id="ARBA00022688"/>
    </source>
</evidence>
<dbReference type="InterPro" id="IPR000537">
    <property type="entry name" value="UbiA_prenyltransferase"/>
</dbReference>
<dbReference type="Pfam" id="PF01040">
    <property type="entry name" value="UbiA"/>
    <property type="match status" value="1"/>
</dbReference>
<evidence type="ECO:0000256" key="11">
    <source>
        <dbReference type="NCBIfam" id="TIGR01474"/>
    </source>
</evidence>
<evidence type="ECO:0000256" key="12">
    <source>
        <dbReference type="SAM" id="Phobius"/>
    </source>
</evidence>
<sequence length="297" mass="32189">MSAPVTSSSAVSSVTPWSALARLIRLPNQTGTYLLLLPTLWALVLAARGIPPLKLLVVFMGGAFIMRSAGVIMNDLADQAFDRQVTRTKTRPLASGELSRLQAYTLLGLLLLVAAGLLLLLPPFVAWLSPVAVGLAALYPFTKRWIHIPQAMLGIAFGWGVIMAWAAVREQIELSAWLLFGATTVWAIAYDTIYAVQDLEDDRQVGVKSAALYLGASLHHGVGLAFATMLALFTITGWLNQLQWPFYCTLAGVGLFFMNQVRRLQQPVSPADAFAMFRSHIWAGLALLLGLLSGLLA</sequence>
<name>A0A0S4L514_9BACT</name>
<dbReference type="Proteomes" id="UP000199032">
    <property type="component" value="Unassembled WGS sequence"/>
</dbReference>
<feature type="transmembrane region" description="Helical" evidence="12">
    <location>
        <begin position="56"/>
        <end position="77"/>
    </location>
</feature>
<dbReference type="InterPro" id="IPR006370">
    <property type="entry name" value="HB_polyprenyltransferase-like"/>
</dbReference>
<feature type="transmembrane region" description="Helical" evidence="12">
    <location>
        <begin position="174"/>
        <end position="196"/>
    </location>
</feature>
<evidence type="ECO:0000256" key="6">
    <source>
        <dbReference type="ARBA" id="ARBA00022679"/>
    </source>
</evidence>
<comment type="similarity">
    <text evidence="3">Belongs to the UbiA prenyltransferase family.</text>
</comment>
<dbReference type="STRING" id="1742972.COMA1_10218"/>
<feature type="transmembrane region" description="Helical" evidence="12">
    <location>
        <begin position="32"/>
        <end position="50"/>
    </location>
</feature>
<dbReference type="CDD" id="cd13959">
    <property type="entry name" value="PT_UbiA_COQ2"/>
    <property type="match status" value="1"/>
</dbReference>
<dbReference type="InterPro" id="IPR039653">
    <property type="entry name" value="Prenyltransferase"/>
</dbReference>
<gene>
    <name evidence="13" type="primary">ubiA</name>
    <name evidence="13" type="ORF">COMA1_10218</name>
</gene>
<keyword evidence="14" id="KW-1185">Reference proteome</keyword>